<dbReference type="GO" id="GO:0016020">
    <property type="term" value="C:membrane"/>
    <property type="evidence" value="ECO:0007669"/>
    <property type="project" value="UniProtKB-SubCell"/>
</dbReference>
<dbReference type="PANTHER" id="PTHR32322">
    <property type="entry name" value="INNER MEMBRANE TRANSPORTER"/>
    <property type="match status" value="1"/>
</dbReference>
<evidence type="ECO:0000256" key="4">
    <source>
        <dbReference type="ARBA" id="ARBA00023136"/>
    </source>
</evidence>
<dbReference type="InterPro" id="IPR037185">
    <property type="entry name" value="EmrE-like"/>
</dbReference>
<feature type="transmembrane region" description="Helical" evidence="5">
    <location>
        <begin position="180"/>
        <end position="204"/>
    </location>
</feature>
<evidence type="ECO:0000313" key="7">
    <source>
        <dbReference type="EMBL" id="EME00605.1"/>
    </source>
</evidence>
<comment type="caution">
    <text evidence="7">The sequence shown here is derived from an EMBL/GenBank/DDBJ whole genome shotgun (WGS) entry which is preliminary data.</text>
</comment>
<dbReference type="PATRIC" id="fig|1212548.4.peg.1671"/>
<evidence type="ECO:0000256" key="5">
    <source>
        <dbReference type="SAM" id="Phobius"/>
    </source>
</evidence>
<name>M2UPR0_STUST</name>
<dbReference type="Proteomes" id="UP000011700">
    <property type="component" value="Unassembled WGS sequence"/>
</dbReference>
<feature type="transmembrane region" description="Helical" evidence="5">
    <location>
        <begin position="148"/>
        <end position="168"/>
    </location>
</feature>
<dbReference type="EMBL" id="AOBS01000039">
    <property type="protein sequence ID" value="EME00605.1"/>
    <property type="molecule type" value="Genomic_DNA"/>
</dbReference>
<feature type="transmembrane region" description="Helical" evidence="5">
    <location>
        <begin position="36"/>
        <end position="54"/>
    </location>
</feature>
<evidence type="ECO:0000256" key="3">
    <source>
        <dbReference type="ARBA" id="ARBA00022989"/>
    </source>
</evidence>
<keyword evidence="2 5" id="KW-0812">Transmembrane</keyword>
<feature type="transmembrane region" description="Helical" evidence="5">
    <location>
        <begin position="247"/>
        <end position="266"/>
    </location>
</feature>
<feature type="transmembrane region" description="Helical" evidence="5">
    <location>
        <begin position="119"/>
        <end position="136"/>
    </location>
</feature>
<dbReference type="AlphaFoldDB" id="M2UPR0"/>
<evidence type="ECO:0000256" key="1">
    <source>
        <dbReference type="ARBA" id="ARBA00004141"/>
    </source>
</evidence>
<reference evidence="7 8" key="1">
    <citation type="journal article" date="2013" name="Genome Announc.">
        <title>Draft Genome of Pseudomonas stutzeri Strain NF13, a Nitrogen Fixer Isolated from the Galapagos Rift Hydrothermal Vent.</title>
        <authorList>
            <person name="Pena A."/>
            <person name="Busquets A."/>
            <person name="Gomila M."/>
            <person name="Mayol J."/>
            <person name="Bosch R."/>
            <person name="Nogales B."/>
            <person name="Garcia-Valdes E."/>
            <person name="Bennasar A."/>
            <person name="Lalucat J."/>
        </authorList>
    </citation>
    <scope>NUCLEOTIDE SEQUENCE [LARGE SCALE GENOMIC DNA]</scope>
    <source>
        <strain evidence="7 8">NF13</strain>
    </source>
</reference>
<protein>
    <submittedName>
        <fullName evidence="7">DMT family permease</fullName>
    </submittedName>
</protein>
<dbReference type="SUPFAM" id="SSF103481">
    <property type="entry name" value="Multidrug resistance efflux transporter EmrE"/>
    <property type="match status" value="2"/>
</dbReference>
<evidence type="ECO:0000313" key="8">
    <source>
        <dbReference type="Proteomes" id="UP000011700"/>
    </source>
</evidence>
<evidence type="ECO:0000259" key="6">
    <source>
        <dbReference type="Pfam" id="PF00892"/>
    </source>
</evidence>
<gene>
    <name evidence="7" type="ORF">B381_08614</name>
</gene>
<feature type="transmembrane region" description="Helical" evidence="5">
    <location>
        <begin position="66"/>
        <end position="85"/>
    </location>
</feature>
<comment type="subcellular location">
    <subcellularLocation>
        <location evidence="1">Membrane</location>
        <topology evidence="1">Multi-pass membrane protein</topology>
    </subcellularLocation>
</comment>
<evidence type="ECO:0000256" key="2">
    <source>
        <dbReference type="ARBA" id="ARBA00022692"/>
    </source>
</evidence>
<proteinExistence type="predicted"/>
<dbReference type="eggNOG" id="COG0697">
    <property type="taxonomic scope" value="Bacteria"/>
</dbReference>
<feature type="transmembrane region" description="Helical" evidence="5">
    <location>
        <begin position="216"/>
        <end position="235"/>
    </location>
</feature>
<dbReference type="RefSeq" id="WP_003299987.1">
    <property type="nucleotide sequence ID" value="NZ_AOBS01000039.1"/>
</dbReference>
<feature type="domain" description="EamA" evidence="6">
    <location>
        <begin position="149"/>
        <end position="289"/>
    </location>
</feature>
<dbReference type="InterPro" id="IPR000620">
    <property type="entry name" value="EamA_dom"/>
</dbReference>
<feature type="transmembrane region" description="Helical" evidence="5">
    <location>
        <begin position="91"/>
        <end position="112"/>
    </location>
</feature>
<accession>M2UPR0</accession>
<sequence length="304" mass="32578">MRPLDMFRLLALAAIWGASFLFLRIIAPVLGTFPTAFFRVLLATAGLLAILLLLRTRWDFRGKLGLCLVLGVINSGLPFALYSVAAQLVPAGYSAIFNATTPMMGVLIGALFFAEELTLAKIIGVFSGLGGVALLMRIGPVPFDMELLLGALACLGATACYGFGGFLTRRWINQGEGLNSEVVAFGSQLGAALCLLPLFGLSLLNAPPVDWGDSTVWLSLLGLGLVCTAFAYILYFRLLADIGPVKTLTVTFLIPPFGVLWGVIFLDEPLSWAYVQGGALIALALWLILRQAPITRPTAQLRRS</sequence>
<feature type="transmembrane region" description="Helical" evidence="5">
    <location>
        <begin position="7"/>
        <end position="30"/>
    </location>
</feature>
<feature type="domain" description="EamA" evidence="6">
    <location>
        <begin position="9"/>
        <end position="136"/>
    </location>
</feature>
<dbReference type="PANTHER" id="PTHR32322:SF9">
    <property type="entry name" value="AMINO-ACID METABOLITE EFFLUX PUMP-RELATED"/>
    <property type="match status" value="1"/>
</dbReference>
<feature type="transmembrane region" description="Helical" evidence="5">
    <location>
        <begin position="272"/>
        <end position="289"/>
    </location>
</feature>
<dbReference type="Gene3D" id="1.10.3730.20">
    <property type="match status" value="1"/>
</dbReference>
<organism evidence="7 8">
    <name type="scientific">Stutzerimonas stutzeri NF13</name>
    <dbReference type="NCBI Taxonomy" id="1212548"/>
    <lineage>
        <taxon>Bacteria</taxon>
        <taxon>Pseudomonadati</taxon>
        <taxon>Pseudomonadota</taxon>
        <taxon>Gammaproteobacteria</taxon>
        <taxon>Pseudomonadales</taxon>
        <taxon>Pseudomonadaceae</taxon>
        <taxon>Stutzerimonas</taxon>
    </lineage>
</organism>
<dbReference type="OrthoDB" id="9810556at2"/>
<dbReference type="Pfam" id="PF00892">
    <property type="entry name" value="EamA"/>
    <property type="match status" value="2"/>
</dbReference>
<keyword evidence="4 5" id="KW-0472">Membrane</keyword>
<dbReference type="InterPro" id="IPR050638">
    <property type="entry name" value="AA-Vitamin_Transporters"/>
</dbReference>
<keyword evidence="3 5" id="KW-1133">Transmembrane helix</keyword>